<dbReference type="AlphaFoldDB" id="A0A4Q0I324"/>
<dbReference type="PANTHER" id="PTHR47099">
    <property type="entry name" value="METHYLCOBAMIDE:COM METHYLTRANSFERASE MTBA"/>
    <property type="match status" value="1"/>
</dbReference>
<keyword evidence="3" id="KW-1185">Reference proteome</keyword>
<dbReference type="SUPFAM" id="SSF51726">
    <property type="entry name" value="UROD/MetE-like"/>
    <property type="match status" value="1"/>
</dbReference>
<dbReference type="Pfam" id="PF01208">
    <property type="entry name" value="URO-D"/>
    <property type="match status" value="1"/>
</dbReference>
<name>A0A4Q0I324_9FIRM</name>
<evidence type="ECO:0000313" key="2">
    <source>
        <dbReference type="EMBL" id="RXE58633.1"/>
    </source>
</evidence>
<dbReference type="EMBL" id="RLII01000015">
    <property type="protein sequence ID" value="RXE58633.1"/>
    <property type="molecule type" value="Genomic_DNA"/>
</dbReference>
<dbReference type="Gene3D" id="3.20.20.210">
    <property type="match status" value="1"/>
</dbReference>
<dbReference type="RefSeq" id="WP_128706161.1">
    <property type="nucleotide sequence ID" value="NZ_RLII01000015.1"/>
</dbReference>
<dbReference type="OrthoDB" id="9780425at2"/>
<dbReference type="InterPro" id="IPR000257">
    <property type="entry name" value="Uroporphyrinogen_deCOase"/>
</dbReference>
<accession>A0A4Q0I324</accession>
<reference evidence="3" key="1">
    <citation type="submission" date="2018-11" db="EMBL/GenBank/DDBJ databases">
        <title>Genome sequencing of a novel mesophilic and cellulolytic organism within the genus Hungateiclostridium.</title>
        <authorList>
            <person name="Rettenmaier R."/>
            <person name="Liebl W."/>
            <person name="Zverlov V."/>
        </authorList>
    </citation>
    <scope>NUCLEOTIDE SEQUENCE [LARGE SCALE GENOMIC DNA]</scope>
    <source>
        <strain evidence="3">N2K1</strain>
    </source>
</reference>
<dbReference type="GO" id="GO:0006779">
    <property type="term" value="P:porphyrin-containing compound biosynthetic process"/>
    <property type="evidence" value="ECO:0007669"/>
    <property type="project" value="InterPro"/>
</dbReference>
<feature type="domain" description="Uroporphyrinogen decarboxylase (URO-D)" evidence="1">
    <location>
        <begin position="7"/>
        <end position="341"/>
    </location>
</feature>
<dbReference type="CDD" id="cd03465">
    <property type="entry name" value="URO-D_like"/>
    <property type="match status" value="1"/>
</dbReference>
<evidence type="ECO:0000313" key="3">
    <source>
        <dbReference type="Proteomes" id="UP000289166"/>
    </source>
</evidence>
<dbReference type="Proteomes" id="UP000289166">
    <property type="component" value="Unassembled WGS sequence"/>
</dbReference>
<proteinExistence type="predicted"/>
<dbReference type="PANTHER" id="PTHR47099:SF1">
    <property type="entry name" value="METHYLCOBAMIDE:COM METHYLTRANSFERASE MTBA"/>
    <property type="match status" value="1"/>
</dbReference>
<organism evidence="2 3">
    <name type="scientific">Acetivibrio mesophilus</name>
    <dbReference type="NCBI Taxonomy" id="2487273"/>
    <lineage>
        <taxon>Bacteria</taxon>
        <taxon>Bacillati</taxon>
        <taxon>Bacillota</taxon>
        <taxon>Clostridia</taxon>
        <taxon>Eubacteriales</taxon>
        <taxon>Oscillospiraceae</taxon>
        <taxon>Acetivibrio</taxon>
    </lineage>
</organism>
<evidence type="ECO:0000259" key="1">
    <source>
        <dbReference type="Pfam" id="PF01208"/>
    </source>
</evidence>
<comment type="caution">
    <text evidence="2">The sequence shown here is derived from an EMBL/GenBank/DDBJ whole genome shotgun (WGS) entry which is preliminary data.</text>
</comment>
<gene>
    <name evidence="2" type="ORF">EFD62_11445</name>
</gene>
<protein>
    <submittedName>
        <fullName evidence="2">Uroporphyrinogen decarboxylase</fullName>
    </submittedName>
</protein>
<sequence length="372" mass="41446">MIKDQMTPIERMAAYNKGQQIDRLPCVPIVGNTAARVINARISELRGNGKLIAKAHVVAYKLFGYDVIRVFTDLYVQAEAMGAKIHYPYDQTAYLEVPAIDDISEIDSLEPADPYKDGNLPHHIEAMKIVAEEVGNEVTVTGPVTCPFTNASFLIGAENLVRLTLKDPDKVHKLCEISLETNLRYAKAIIDAGCTPSLTDAMSSNTVISPKQFKEFSYPYLKRLIDYIHSRGKSVTLHICGKTNKIWELMAEAGADCISIDNDANLLEAKQKVGHKVRLMGNIKPSETMLQGTVSDVKKAVFECIRQAYDSPKGYIVASGCSLPTETPFRNIHAMMDAVREIGYPPNEDVFNYMIYKGHFPSQYDSYCSDYI</sequence>
<dbReference type="InterPro" id="IPR052024">
    <property type="entry name" value="Methanogen_methyltrans"/>
</dbReference>
<dbReference type="GO" id="GO:0004853">
    <property type="term" value="F:uroporphyrinogen decarboxylase activity"/>
    <property type="evidence" value="ECO:0007669"/>
    <property type="project" value="InterPro"/>
</dbReference>
<dbReference type="InterPro" id="IPR038071">
    <property type="entry name" value="UROD/MetE-like_sf"/>
</dbReference>